<feature type="region of interest" description="Disordered" evidence="1">
    <location>
        <begin position="30"/>
        <end position="54"/>
    </location>
</feature>
<protein>
    <submittedName>
        <fullName evidence="2">Uncharacterized protein</fullName>
    </submittedName>
</protein>
<organism evidence="2 3">
    <name type="scientific">Oleiphilus messinensis</name>
    <dbReference type="NCBI Taxonomy" id="141451"/>
    <lineage>
        <taxon>Bacteria</taxon>
        <taxon>Pseudomonadati</taxon>
        <taxon>Pseudomonadota</taxon>
        <taxon>Gammaproteobacteria</taxon>
        <taxon>Oceanospirillales</taxon>
        <taxon>Oleiphilaceae</taxon>
        <taxon>Oleiphilus</taxon>
    </lineage>
</organism>
<reference evidence="2 3" key="1">
    <citation type="submission" date="2017-05" db="EMBL/GenBank/DDBJ databases">
        <title>Genomic insights into alkan degradation activity of Oleiphilus messinensis.</title>
        <authorList>
            <person name="Kozyavkin S.A."/>
            <person name="Slesarev A.I."/>
            <person name="Golyshin P.N."/>
            <person name="Korzhenkov A."/>
            <person name="Golyshina O.N."/>
            <person name="Toshchakov S.V."/>
        </authorList>
    </citation>
    <scope>NUCLEOTIDE SEQUENCE [LARGE SCALE GENOMIC DNA]</scope>
    <source>
        <strain evidence="2 3">ME102</strain>
    </source>
</reference>
<accession>A0A1Y0I636</accession>
<dbReference type="EMBL" id="CP021425">
    <property type="protein sequence ID" value="ARU55881.1"/>
    <property type="molecule type" value="Genomic_DNA"/>
</dbReference>
<dbReference type="Proteomes" id="UP000196027">
    <property type="component" value="Chromosome"/>
</dbReference>
<evidence type="ECO:0000256" key="1">
    <source>
        <dbReference type="SAM" id="MobiDB-lite"/>
    </source>
</evidence>
<proteinExistence type="predicted"/>
<keyword evidence="3" id="KW-1185">Reference proteome</keyword>
<dbReference type="AlphaFoldDB" id="A0A1Y0I636"/>
<dbReference type="KEGG" id="ome:OLMES_1807"/>
<sequence length="54" mass="5945">MERQIIDQLPADATRDDVLYRIGEHKEIESGLTDSDAGRTTPVEDVVTEFGTGP</sequence>
<evidence type="ECO:0000313" key="2">
    <source>
        <dbReference type="EMBL" id="ARU55881.1"/>
    </source>
</evidence>
<gene>
    <name evidence="2" type="ORF">OLMES_1807</name>
</gene>
<name>A0A1Y0I636_9GAMM</name>
<evidence type="ECO:0000313" key="3">
    <source>
        <dbReference type="Proteomes" id="UP000196027"/>
    </source>
</evidence>